<dbReference type="AlphaFoldDB" id="A0A975GVP5"/>
<evidence type="ECO:0000313" key="2">
    <source>
        <dbReference type="Proteomes" id="UP000663722"/>
    </source>
</evidence>
<accession>A0A975GVP5</accession>
<dbReference type="KEGG" id="dmm:dnm_096860"/>
<gene>
    <name evidence="1" type="ORF">dnm_096860</name>
</gene>
<name>A0A975GVP5_9BACT</name>
<reference evidence="1" key="1">
    <citation type="journal article" date="2021" name="Microb. Physiol.">
        <title>Proteogenomic Insights into the Physiology of Marine, Sulfate-Reducing, Filamentous Desulfonema limicola and Desulfonema magnum.</title>
        <authorList>
            <person name="Schnaars V."/>
            <person name="Wohlbrand L."/>
            <person name="Scheve S."/>
            <person name="Hinrichs C."/>
            <person name="Reinhardt R."/>
            <person name="Rabus R."/>
        </authorList>
    </citation>
    <scope>NUCLEOTIDE SEQUENCE</scope>
    <source>
        <strain evidence="1">4be13</strain>
    </source>
</reference>
<keyword evidence="2" id="KW-1185">Reference proteome</keyword>
<proteinExistence type="predicted"/>
<organism evidence="1 2">
    <name type="scientific">Desulfonema magnum</name>
    <dbReference type="NCBI Taxonomy" id="45655"/>
    <lineage>
        <taxon>Bacteria</taxon>
        <taxon>Pseudomonadati</taxon>
        <taxon>Thermodesulfobacteriota</taxon>
        <taxon>Desulfobacteria</taxon>
        <taxon>Desulfobacterales</taxon>
        <taxon>Desulfococcaceae</taxon>
        <taxon>Desulfonema</taxon>
    </lineage>
</organism>
<dbReference type="EMBL" id="CP061800">
    <property type="protein sequence ID" value="QTA93583.1"/>
    <property type="molecule type" value="Genomic_DNA"/>
</dbReference>
<evidence type="ECO:0000313" key="1">
    <source>
        <dbReference type="EMBL" id="QTA93583.1"/>
    </source>
</evidence>
<dbReference type="Proteomes" id="UP000663722">
    <property type="component" value="Chromosome"/>
</dbReference>
<protein>
    <submittedName>
        <fullName evidence="1">Uncharacterized protein</fullName>
    </submittedName>
</protein>
<sequence>MKLTCENLKKRNDISVRMSGTVRNPLSEFFPAEPERAFRGTI</sequence>